<dbReference type="InterPro" id="IPR039421">
    <property type="entry name" value="Type_1_exporter"/>
</dbReference>
<feature type="transmembrane region" description="Helical" evidence="8">
    <location>
        <begin position="55"/>
        <end position="74"/>
    </location>
</feature>
<dbReference type="Pfam" id="PF00005">
    <property type="entry name" value="ABC_tran"/>
    <property type="match status" value="2"/>
</dbReference>
<feature type="transmembrane region" description="Helical" evidence="8">
    <location>
        <begin position="241"/>
        <end position="266"/>
    </location>
</feature>
<protein>
    <submittedName>
        <fullName evidence="11">ATP-binding cassette, subfamily C, CydCD</fullName>
    </submittedName>
</protein>
<feature type="transmembrane region" description="Helical" evidence="8">
    <location>
        <begin position="664"/>
        <end position="685"/>
    </location>
</feature>
<accession>A0A1W2DIH3</accession>
<feature type="transmembrane region" description="Helical" evidence="8">
    <location>
        <begin position="550"/>
        <end position="575"/>
    </location>
</feature>
<dbReference type="SUPFAM" id="SSF52540">
    <property type="entry name" value="P-loop containing nucleoside triphosphate hydrolases"/>
    <property type="match status" value="2"/>
</dbReference>
<evidence type="ECO:0000256" key="2">
    <source>
        <dbReference type="ARBA" id="ARBA00022692"/>
    </source>
</evidence>
<reference evidence="11 12" key="1">
    <citation type="submission" date="2017-04" db="EMBL/GenBank/DDBJ databases">
        <authorList>
            <person name="Afonso C.L."/>
            <person name="Miller P.J."/>
            <person name="Scott M.A."/>
            <person name="Spackman E."/>
            <person name="Goraichik I."/>
            <person name="Dimitrov K.M."/>
            <person name="Suarez D.L."/>
            <person name="Swayne D.E."/>
        </authorList>
    </citation>
    <scope>NUCLEOTIDE SEQUENCE [LARGE SCALE GENOMIC DNA]</scope>
    <source>
        <strain evidence="11 12">DSM 43828</strain>
    </source>
</reference>
<dbReference type="GO" id="GO:0042883">
    <property type="term" value="P:cysteine transport"/>
    <property type="evidence" value="ECO:0007669"/>
    <property type="project" value="InterPro"/>
</dbReference>
<keyword evidence="2 8" id="KW-0812">Transmembrane</keyword>
<dbReference type="GO" id="GO:0005524">
    <property type="term" value="F:ATP binding"/>
    <property type="evidence" value="ECO:0007669"/>
    <property type="project" value="UniProtKB-KW"/>
</dbReference>
<gene>
    <name evidence="11" type="ORF">SAMN05661093_03412</name>
</gene>
<keyword evidence="12" id="KW-1185">Reference proteome</keyword>
<dbReference type="InterPro" id="IPR003593">
    <property type="entry name" value="AAA+_ATPase"/>
</dbReference>
<organism evidence="11 12">
    <name type="scientific">Kibdelosporangium aridum</name>
    <dbReference type="NCBI Taxonomy" id="2030"/>
    <lineage>
        <taxon>Bacteria</taxon>
        <taxon>Bacillati</taxon>
        <taxon>Actinomycetota</taxon>
        <taxon>Actinomycetes</taxon>
        <taxon>Pseudonocardiales</taxon>
        <taxon>Pseudonocardiaceae</taxon>
        <taxon>Kibdelosporangium</taxon>
    </lineage>
</organism>
<evidence type="ECO:0000256" key="4">
    <source>
        <dbReference type="ARBA" id="ARBA00022840"/>
    </source>
</evidence>
<evidence type="ECO:0000256" key="8">
    <source>
        <dbReference type="SAM" id="Phobius"/>
    </source>
</evidence>
<evidence type="ECO:0000256" key="1">
    <source>
        <dbReference type="ARBA" id="ARBA00004651"/>
    </source>
</evidence>
<feature type="transmembrane region" description="Helical" evidence="8">
    <location>
        <begin position="768"/>
        <end position="790"/>
    </location>
</feature>
<feature type="transmembrane region" description="Helical" evidence="8">
    <location>
        <begin position="691"/>
        <end position="711"/>
    </location>
</feature>
<feature type="region of interest" description="Disordered" evidence="7">
    <location>
        <begin position="832"/>
        <end position="869"/>
    </location>
</feature>
<feature type="domain" description="ABC transporter" evidence="9">
    <location>
        <begin position="968"/>
        <end position="1163"/>
    </location>
</feature>
<keyword evidence="3" id="KW-0547">Nucleotide-binding</keyword>
<feature type="compositionally biased region" description="Low complexity" evidence="7">
    <location>
        <begin position="843"/>
        <end position="855"/>
    </location>
</feature>
<feature type="transmembrane region" description="Helical" evidence="8">
    <location>
        <begin position="581"/>
        <end position="599"/>
    </location>
</feature>
<feature type="domain" description="ABC transmembrane type-1" evidence="10">
    <location>
        <begin position="550"/>
        <end position="785"/>
    </location>
</feature>
<evidence type="ECO:0000256" key="6">
    <source>
        <dbReference type="ARBA" id="ARBA00023136"/>
    </source>
</evidence>
<dbReference type="SMART" id="SM00382">
    <property type="entry name" value="AAA"/>
    <property type="match status" value="2"/>
</dbReference>
<dbReference type="InterPro" id="IPR014216">
    <property type="entry name" value="ABC_transptr_CydD"/>
</dbReference>
<dbReference type="SUPFAM" id="SSF90123">
    <property type="entry name" value="ABC transporter transmembrane region"/>
    <property type="match status" value="2"/>
</dbReference>
<evidence type="ECO:0000259" key="9">
    <source>
        <dbReference type="PROSITE" id="PS50893"/>
    </source>
</evidence>
<dbReference type="InterPro" id="IPR027417">
    <property type="entry name" value="P-loop_NTPase"/>
</dbReference>
<dbReference type="Pfam" id="PF00664">
    <property type="entry name" value="ABC_membrane"/>
    <property type="match status" value="1"/>
</dbReference>
<dbReference type="CDD" id="cd03228">
    <property type="entry name" value="ABCC_MRP_Like"/>
    <property type="match status" value="2"/>
</dbReference>
<dbReference type="AlphaFoldDB" id="A0A1W2DIH3"/>
<comment type="subcellular location">
    <subcellularLocation>
        <location evidence="1">Cell membrane</location>
        <topology evidence="1">Multi-pass membrane protein</topology>
    </subcellularLocation>
</comment>
<feature type="transmembrane region" description="Helical" evidence="8">
    <location>
        <begin position="29"/>
        <end position="49"/>
    </location>
</feature>
<dbReference type="PROSITE" id="PS50893">
    <property type="entry name" value="ABC_TRANSPORTER_2"/>
    <property type="match status" value="2"/>
</dbReference>
<dbReference type="NCBIfam" id="TIGR02857">
    <property type="entry name" value="CydD"/>
    <property type="match status" value="1"/>
</dbReference>
<dbReference type="Proteomes" id="UP000192674">
    <property type="component" value="Unassembled WGS sequence"/>
</dbReference>
<dbReference type="InterPro" id="IPR003439">
    <property type="entry name" value="ABC_transporter-like_ATP-bd"/>
</dbReference>
<dbReference type="GO" id="GO:0016887">
    <property type="term" value="F:ATP hydrolysis activity"/>
    <property type="evidence" value="ECO:0007669"/>
    <property type="project" value="InterPro"/>
</dbReference>
<feature type="transmembrane region" description="Helical" evidence="8">
    <location>
        <begin position="132"/>
        <end position="154"/>
    </location>
</feature>
<name>A0A1W2DIH3_KIBAR</name>
<evidence type="ECO:0000256" key="5">
    <source>
        <dbReference type="ARBA" id="ARBA00022989"/>
    </source>
</evidence>
<feature type="transmembrane region" description="Helical" evidence="8">
    <location>
        <begin position="272"/>
        <end position="291"/>
    </location>
</feature>
<feature type="domain" description="ABC transmembrane type-1" evidence="10">
    <location>
        <begin position="31"/>
        <end position="295"/>
    </location>
</feature>
<evidence type="ECO:0000313" key="11">
    <source>
        <dbReference type="EMBL" id="SMC97224.1"/>
    </source>
</evidence>
<feature type="transmembrane region" description="Helical" evidence="8">
    <location>
        <begin position="160"/>
        <end position="179"/>
    </location>
</feature>
<dbReference type="Gene3D" id="1.20.1560.10">
    <property type="entry name" value="ABC transporter type 1, transmembrane domain"/>
    <property type="match status" value="2"/>
</dbReference>
<dbReference type="PANTHER" id="PTHR24221:SF590">
    <property type="entry name" value="COMPONENT LINKED WITH THE ASSEMBLY OF CYTOCHROME' TRANSPORT TRANSMEMBRANE ATP-BINDING PROTEIN ABC TRANSPORTER CYDD-RELATED"/>
    <property type="match status" value="1"/>
</dbReference>
<dbReference type="InterPro" id="IPR036640">
    <property type="entry name" value="ABC1_TM_sf"/>
</dbReference>
<dbReference type="CDD" id="cd18584">
    <property type="entry name" value="ABC_6TM_AarD_CydD"/>
    <property type="match status" value="1"/>
</dbReference>
<dbReference type="PANTHER" id="PTHR24221">
    <property type="entry name" value="ATP-BINDING CASSETTE SUB-FAMILY B"/>
    <property type="match status" value="1"/>
</dbReference>
<dbReference type="RefSeq" id="WP_235038650.1">
    <property type="nucleotide sequence ID" value="NZ_FWXV01000002.1"/>
</dbReference>
<feature type="domain" description="ABC transporter" evidence="9">
    <location>
        <begin position="330"/>
        <end position="556"/>
    </location>
</feature>
<dbReference type="InterPro" id="IPR011527">
    <property type="entry name" value="ABC1_TM_dom"/>
</dbReference>
<keyword evidence="5 8" id="KW-1133">Transmembrane helix</keyword>
<dbReference type="Gene3D" id="3.40.50.300">
    <property type="entry name" value="P-loop containing nucleotide triphosphate hydrolases"/>
    <property type="match status" value="2"/>
</dbReference>
<evidence type="ECO:0000256" key="3">
    <source>
        <dbReference type="ARBA" id="ARBA00022741"/>
    </source>
</evidence>
<proteinExistence type="predicted"/>
<evidence type="ECO:0000256" key="7">
    <source>
        <dbReference type="SAM" id="MobiDB-lite"/>
    </source>
</evidence>
<keyword evidence="4 11" id="KW-0067">ATP-binding</keyword>
<dbReference type="EMBL" id="FWXV01000002">
    <property type="protein sequence ID" value="SMC97224.1"/>
    <property type="molecule type" value="Genomic_DNA"/>
</dbReference>
<dbReference type="GO" id="GO:0005886">
    <property type="term" value="C:plasma membrane"/>
    <property type="evidence" value="ECO:0007669"/>
    <property type="project" value="UniProtKB-SubCell"/>
</dbReference>
<keyword evidence="6 8" id="KW-0472">Membrane</keyword>
<sequence>MSFPRRRNPAQDRLGRGPLGALPASARRALALCFVLAFLSALALVAQAWSLASVVTGHGLLVVLVGSVIARALLNWATQVVAARAAAGAKEELRAQVLDTSLARGPEWISTQGPASLTVLVTKGLDALDAYFTVYLPALVTAAVVPISVGAAILFVDWPAAIVIAVTVPLVPLFAILIGKHTATKVAESADATARLSAHLLEMVRALPVLTAFRRAATQAEAVRRVSERHRRATMTTLRTAFASSLALELIATLSVAVVAVIIGVRLVSGDMTLLVGLFVLILAPECYFPLRAAGAAHHASEDGIEAIRRVHSLSGSVPSSLQFASDVVATVSDLRVARRDGFAPDGVSFALRPGEIVRLSQPSGGGKSTTIAALLGFVPVTSGSVVVGASDLPAWRRIVAWVPQRPAFAGVTVMEELRLAVSDRNVPPTEEEMRSVAAMAAASHLLNRTIIELSTGERQRIALARAFLRVKRGARVLLLDEPTAHLDAATASHVMRSVYDLANDGVAVLLATHREVKLTEESVPVAAVPTSVSDESGKAARVRITRRELLGALIGALALASGVALTAVSAWLIARAAEQPPILTLTVAIVGVRTFGLARAGLRYLERLVTHDAAFRRAAELRVSLWQRLVSLGPARTAGLARGEGLQRLVDDVDTVRDLTPRVLVPPIIAAVVCTVAIGVQAVLSPTAGLVLAGAVVLGGIGAPLLARFLERRATTALAEGRRSVAAGVLTLLEAAPELLVFGAAQAKRATLARIDADLARRTRRQAFGAGAATAVITLATGLAATYGATTANPVLALVPLALAEVLSLLPPALQHRDALKTAYARVQSIPAPRQTKPVESTHAPHPQAAPTTPRGATPDPFYRDKAWSRGDSAGCGQLVGGNGPFVRQKPGATSAAVSRDGIDVRWSEGSLGDGTVPAVRLDGVDAGGSGAVESNLQEGTVPTGSRDGIDVRWSEGSSGDGAVPAVRLDGVDVRWPGAAEPSLKDVSLTIPAGSHVAIVGPSGAGKSTLLALLLGFLSAEKGSAQVPDKVAWCPQEPQLVSTTIRENLRLGSPDASDEILKQALTDAGLGHWTDRLDSLVGMVSGGEADRLALARALLAAPQADLVILDEPTAHLDVPTAKAVLSGLAQNLKGRTLVHVTHRPEEAADADMVIRVDAGRVA</sequence>
<dbReference type="GO" id="GO:0140359">
    <property type="term" value="F:ABC-type transporter activity"/>
    <property type="evidence" value="ECO:0007669"/>
    <property type="project" value="InterPro"/>
</dbReference>
<dbReference type="PROSITE" id="PS50929">
    <property type="entry name" value="ABC_TM1F"/>
    <property type="match status" value="2"/>
</dbReference>
<evidence type="ECO:0000313" key="12">
    <source>
        <dbReference type="Proteomes" id="UP000192674"/>
    </source>
</evidence>
<evidence type="ECO:0000259" key="10">
    <source>
        <dbReference type="PROSITE" id="PS50929"/>
    </source>
</evidence>